<dbReference type="HAMAP" id="MF_00074">
    <property type="entry name" value="16SrRNA_methyltr_G"/>
    <property type="match status" value="1"/>
</dbReference>
<organism evidence="8 9">
    <name type="scientific">Botrimarina colliarenosi</name>
    <dbReference type="NCBI Taxonomy" id="2528001"/>
    <lineage>
        <taxon>Bacteria</taxon>
        <taxon>Pseudomonadati</taxon>
        <taxon>Planctomycetota</taxon>
        <taxon>Planctomycetia</taxon>
        <taxon>Pirellulales</taxon>
        <taxon>Lacipirellulaceae</taxon>
        <taxon>Botrimarina</taxon>
    </lineage>
</organism>
<feature type="region of interest" description="Disordered" evidence="7">
    <location>
        <begin position="33"/>
        <end position="55"/>
    </location>
</feature>
<dbReference type="EMBL" id="SJPR01000005">
    <property type="protein sequence ID" value="TWT95234.1"/>
    <property type="molecule type" value="Genomic_DNA"/>
</dbReference>
<dbReference type="EC" id="2.1.1.-" evidence="6"/>
<comment type="similarity">
    <text evidence="6">Belongs to the methyltransferase superfamily. RNA methyltransferase RsmG family.</text>
</comment>
<comment type="function">
    <text evidence="6">Specifically methylates the N7 position of a guanine in 16S rRNA.</text>
</comment>
<dbReference type="Proteomes" id="UP000317421">
    <property type="component" value="Unassembled WGS sequence"/>
</dbReference>
<dbReference type="GO" id="GO:0005829">
    <property type="term" value="C:cytosol"/>
    <property type="evidence" value="ECO:0007669"/>
    <property type="project" value="TreeGrafter"/>
</dbReference>
<name>A0A5C6A5K9_9BACT</name>
<dbReference type="Gene3D" id="3.40.50.150">
    <property type="entry name" value="Vaccinia Virus protein VP39"/>
    <property type="match status" value="1"/>
</dbReference>
<comment type="caution">
    <text evidence="8">The sequence shown here is derived from an EMBL/GenBank/DDBJ whole genome shotgun (WGS) entry which is preliminary data.</text>
</comment>
<evidence type="ECO:0000256" key="7">
    <source>
        <dbReference type="SAM" id="MobiDB-lite"/>
    </source>
</evidence>
<keyword evidence="2 6" id="KW-0698">rRNA processing</keyword>
<evidence type="ECO:0000256" key="1">
    <source>
        <dbReference type="ARBA" id="ARBA00022490"/>
    </source>
</evidence>
<evidence type="ECO:0000256" key="2">
    <source>
        <dbReference type="ARBA" id="ARBA00022552"/>
    </source>
</evidence>
<keyword evidence="1 6" id="KW-0963">Cytoplasm</keyword>
<feature type="binding site" evidence="6">
    <location>
        <position position="198"/>
    </location>
    <ligand>
        <name>S-adenosyl-L-methionine</name>
        <dbReference type="ChEBI" id="CHEBI:59789"/>
    </ligand>
</feature>
<dbReference type="Pfam" id="PF02527">
    <property type="entry name" value="GidB"/>
    <property type="match status" value="1"/>
</dbReference>
<gene>
    <name evidence="6 8" type="primary">rsmG</name>
    <name evidence="8" type="ORF">Pla108_33770</name>
</gene>
<evidence type="ECO:0000256" key="5">
    <source>
        <dbReference type="ARBA" id="ARBA00022691"/>
    </source>
</evidence>
<evidence type="ECO:0000313" key="9">
    <source>
        <dbReference type="Proteomes" id="UP000317421"/>
    </source>
</evidence>
<dbReference type="PANTHER" id="PTHR31760:SF0">
    <property type="entry name" value="S-ADENOSYL-L-METHIONINE-DEPENDENT METHYLTRANSFERASES SUPERFAMILY PROTEIN"/>
    <property type="match status" value="1"/>
</dbReference>
<feature type="binding site" evidence="6">
    <location>
        <begin position="179"/>
        <end position="180"/>
    </location>
    <ligand>
        <name>S-adenosyl-L-methionine</name>
        <dbReference type="ChEBI" id="CHEBI:59789"/>
    </ligand>
</feature>
<feature type="binding site" evidence="6">
    <location>
        <position position="129"/>
    </location>
    <ligand>
        <name>S-adenosyl-L-methionine</name>
        <dbReference type="ChEBI" id="CHEBI:59789"/>
    </ligand>
</feature>
<evidence type="ECO:0000256" key="6">
    <source>
        <dbReference type="HAMAP-Rule" id="MF_00074"/>
    </source>
</evidence>
<accession>A0A5C6A5K9</accession>
<proteinExistence type="inferred from homology"/>
<dbReference type="AlphaFoldDB" id="A0A5C6A5K9"/>
<comment type="caution">
    <text evidence="6">Lacks conserved residue(s) required for the propagation of feature annotation.</text>
</comment>
<keyword evidence="9" id="KW-1185">Reference proteome</keyword>
<dbReference type="PANTHER" id="PTHR31760">
    <property type="entry name" value="S-ADENOSYL-L-METHIONINE-DEPENDENT METHYLTRANSFERASES SUPERFAMILY PROTEIN"/>
    <property type="match status" value="1"/>
</dbReference>
<dbReference type="InterPro" id="IPR003682">
    <property type="entry name" value="rRNA_ssu_MeTfrase_G"/>
</dbReference>
<sequence>MRQLPGGPGACFAPGADASRLADIYSARRREIRLTTPEEPTADTPADGPLSDGPLADAPLAEVAASCGLELTPAQVTRLDAYRKLLWSWNEKLNLTRHTTMEKFVTRDLFDTIQLSALIPEGETVLDVGSGGGVPGIPLAILRPDLTVRLCESVNKKANVLFDIVEQLGLNVTVYAARVEAVVERGSQAPRFDTLIARGVAPLWKFMFWLRPHHERWGRLLLIKGPSWVDERAEARHRGLMKGFELRRLAEYEGPRNAAITTLLTVTRAEAPAAGKRGKKR</sequence>
<dbReference type="GO" id="GO:0070043">
    <property type="term" value="F:rRNA (guanine-N7-)-methyltransferase activity"/>
    <property type="evidence" value="ECO:0007669"/>
    <property type="project" value="UniProtKB-UniRule"/>
</dbReference>
<dbReference type="SUPFAM" id="SSF53335">
    <property type="entry name" value="S-adenosyl-L-methionine-dependent methyltransferases"/>
    <property type="match status" value="1"/>
</dbReference>
<dbReference type="OrthoDB" id="9808773at2"/>
<feature type="compositionally biased region" description="Low complexity" evidence="7">
    <location>
        <begin position="35"/>
        <end position="47"/>
    </location>
</feature>
<keyword evidence="3 6" id="KW-0489">Methyltransferase</keyword>
<evidence type="ECO:0000313" key="8">
    <source>
        <dbReference type="EMBL" id="TWT95234.1"/>
    </source>
</evidence>
<keyword evidence="5 6" id="KW-0949">S-adenosyl-L-methionine</keyword>
<comment type="subcellular location">
    <subcellularLocation>
        <location evidence="6">Cytoplasm</location>
    </subcellularLocation>
</comment>
<reference evidence="8 9" key="1">
    <citation type="submission" date="2019-02" db="EMBL/GenBank/DDBJ databases">
        <title>Deep-cultivation of Planctomycetes and their phenomic and genomic characterization uncovers novel biology.</title>
        <authorList>
            <person name="Wiegand S."/>
            <person name="Jogler M."/>
            <person name="Boedeker C."/>
            <person name="Pinto D."/>
            <person name="Vollmers J."/>
            <person name="Rivas-Marin E."/>
            <person name="Kohn T."/>
            <person name="Peeters S.H."/>
            <person name="Heuer A."/>
            <person name="Rast P."/>
            <person name="Oberbeckmann S."/>
            <person name="Bunk B."/>
            <person name="Jeske O."/>
            <person name="Meyerdierks A."/>
            <person name="Storesund J.E."/>
            <person name="Kallscheuer N."/>
            <person name="Luecker S."/>
            <person name="Lage O.M."/>
            <person name="Pohl T."/>
            <person name="Merkel B.J."/>
            <person name="Hornburger P."/>
            <person name="Mueller R.-W."/>
            <person name="Bruemmer F."/>
            <person name="Labrenz M."/>
            <person name="Spormann A.M."/>
            <person name="Op Den Camp H."/>
            <person name="Overmann J."/>
            <person name="Amann R."/>
            <person name="Jetten M.S.M."/>
            <person name="Mascher T."/>
            <person name="Medema M.H."/>
            <person name="Devos D.P."/>
            <person name="Kaster A.-K."/>
            <person name="Ovreas L."/>
            <person name="Rohde M."/>
            <person name="Galperin M.Y."/>
            <person name="Jogler C."/>
        </authorList>
    </citation>
    <scope>NUCLEOTIDE SEQUENCE [LARGE SCALE GENOMIC DNA]</scope>
    <source>
        <strain evidence="8 9">Pla108</strain>
    </source>
</reference>
<dbReference type="NCBIfam" id="TIGR00138">
    <property type="entry name" value="rsmG_gidB"/>
    <property type="match status" value="1"/>
</dbReference>
<protein>
    <recommendedName>
        <fullName evidence="6">Ribosomal RNA small subunit methyltransferase G</fullName>
        <ecNumber evidence="6">2.1.1.-</ecNumber>
    </recommendedName>
    <alternativeName>
        <fullName evidence="6">16S rRNA 7-methylguanosine methyltransferase</fullName>
        <shortName evidence="6">16S rRNA m7G methyltransferase</shortName>
    </alternativeName>
</protein>
<evidence type="ECO:0000256" key="4">
    <source>
        <dbReference type="ARBA" id="ARBA00022679"/>
    </source>
</evidence>
<keyword evidence="4 6" id="KW-0808">Transferase</keyword>
<dbReference type="InterPro" id="IPR029063">
    <property type="entry name" value="SAM-dependent_MTases_sf"/>
</dbReference>
<evidence type="ECO:0000256" key="3">
    <source>
        <dbReference type="ARBA" id="ARBA00022603"/>
    </source>
</evidence>